<dbReference type="EMBL" id="JAUHHV010000007">
    <property type="protein sequence ID" value="KAK1416736.1"/>
    <property type="molecule type" value="Genomic_DNA"/>
</dbReference>
<gene>
    <name evidence="1" type="ORF">QVD17_25852</name>
</gene>
<name>A0AAD8K869_TARER</name>
<protein>
    <submittedName>
        <fullName evidence="1">Uncharacterized protein</fullName>
    </submittedName>
</protein>
<dbReference type="AlphaFoldDB" id="A0AAD8K869"/>
<dbReference type="Proteomes" id="UP001229421">
    <property type="component" value="Unassembled WGS sequence"/>
</dbReference>
<proteinExistence type="predicted"/>
<comment type="caution">
    <text evidence="1">The sequence shown here is derived from an EMBL/GenBank/DDBJ whole genome shotgun (WGS) entry which is preliminary data.</text>
</comment>
<evidence type="ECO:0000313" key="1">
    <source>
        <dbReference type="EMBL" id="KAK1416736.1"/>
    </source>
</evidence>
<reference evidence="1" key="1">
    <citation type="journal article" date="2023" name="bioRxiv">
        <title>Improved chromosome-level genome assembly for marigold (Tagetes erecta).</title>
        <authorList>
            <person name="Jiang F."/>
            <person name="Yuan L."/>
            <person name="Wang S."/>
            <person name="Wang H."/>
            <person name="Xu D."/>
            <person name="Wang A."/>
            <person name="Fan W."/>
        </authorList>
    </citation>
    <scope>NUCLEOTIDE SEQUENCE</scope>
    <source>
        <strain evidence="1">WSJ</strain>
        <tissue evidence="1">Leaf</tissue>
    </source>
</reference>
<organism evidence="1 2">
    <name type="scientific">Tagetes erecta</name>
    <name type="common">African marigold</name>
    <dbReference type="NCBI Taxonomy" id="13708"/>
    <lineage>
        <taxon>Eukaryota</taxon>
        <taxon>Viridiplantae</taxon>
        <taxon>Streptophyta</taxon>
        <taxon>Embryophyta</taxon>
        <taxon>Tracheophyta</taxon>
        <taxon>Spermatophyta</taxon>
        <taxon>Magnoliopsida</taxon>
        <taxon>eudicotyledons</taxon>
        <taxon>Gunneridae</taxon>
        <taxon>Pentapetalae</taxon>
        <taxon>asterids</taxon>
        <taxon>campanulids</taxon>
        <taxon>Asterales</taxon>
        <taxon>Asteraceae</taxon>
        <taxon>Asteroideae</taxon>
        <taxon>Heliantheae alliance</taxon>
        <taxon>Tageteae</taxon>
        <taxon>Tagetes</taxon>
    </lineage>
</organism>
<keyword evidence="2" id="KW-1185">Reference proteome</keyword>
<accession>A0AAD8K869</accession>
<evidence type="ECO:0000313" key="2">
    <source>
        <dbReference type="Proteomes" id="UP001229421"/>
    </source>
</evidence>
<sequence>METFGQSKQMSRLMSPRQRVTKLTLSLPCLMERCGNHGDYVHENKREPVWGMELVPDKGFITLTYCFIYLVLSLVENLSAHGLSPTSWLRRLRCLRCLRHTHVAQSFACMANELARS</sequence>